<dbReference type="PANTHER" id="PTHR21539">
    <property type="entry name" value="SAGA-ASSOCIATED FACTOR 29"/>
    <property type="match status" value="1"/>
</dbReference>
<accession>A0A7S2RBW1</accession>
<sequence length="301" mass="33604">MSASQAEGYGPSGEGGGSVLEEYLDTLLIMPVEVRRYITLLRELDEKCQVELAQLKKRQREFISVASERTKTTKSPEHKEAILNSMRNKEFADIEILRKSLNQKIAEKKSISDQLFDMSEENLKRIRGDAKYLEELFHVKGDMPDMGLLPGREVAAFMEEDKVWILAKVVSYSVHDPDRVTVADVEDSTNNFVLPIPRVVVLPENETLGGAKGRLTTRGRKVYAIYPDTTSFYKGTLVSVPVKDISAVNANNLINQKAVIPPGVPVCGVQFDDDVDALTGLTPKHYIQAKFVFIAPNVNTF</sequence>
<proteinExistence type="predicted"/>
<evidence type="ECO:0000259" key="1">
    <source>
        <dbReference type="PROSITE" id="PS51518"/>
    </source>
</evidence>
<dbReference type="SMART" id="SM01408">
    <property type="entry name" value="ING"/>
    <property type="match status" value="1"/>
</dbReference>
<dbReference type="EMBL" id="HBHK01003092">
    <property type="protein sequence ID" value="CAD9666717.1"/>
    <property type="molecule type" value="Transcribed_RNA"/>
</dbReference>
<dbReference type="Pfam" id="PF12998">
    <property type="entry name" value="ING"/>
    <property type="match status" value="1"/>
</dbReference>
<dbReference type="AlphaFoldDB" id="A0A7S2RBW1"/>
<name>A0A7S2RBW1_9STRA</name>
<protein>
    <recommendedName>
        <fullName evidence="1">SGF29 C-terminal domain-containing protein</fullName>
    </recommendedName>
</protein>
<feature type="domain" description="SGF29 C-terminal" evidence="1">
    <location>
        <begin position="144"/>
        <end position="301"/>
    </location>
</feature>
<organism evidence="2">
    <name type="scientific">Mucochytrium quahogii</name>
    <dbReference type="NCBI Taxonomy" id="96639"/>
    <lineage>
        <taxon>Eukaryota</taxon>
        <taxon>Sar</taxon>
        <taxon>Stramenopiles</taxon>
        <taxon>Bigyra</taxon>
        <taxon>Labyrinthulomycetes</taxon>
        <taxon>Thraustochytrida</taxon>
        <taxon>Thraustochytriidae</taxon>
        <taxon>Mucochytrium</taxon>
    </lineage>
</organism>
<dbReference type="PROSITE" id="PS51518">
    <property type="entry name" value="SGF29_C"/>
    <property type="match status" value="1"/>
</dbReference>
<dbReference type="InterPro" id="IPR047288">
    <property type="entry name" value="Tudor_SGF29_rpt1"/>
</dbReference>
<dbReference type="CDD" id="cd20393">
    <property type="entry name" value="Tudor_SGF29_rpt1"/>
    <property type="match status" value="1"/>
</dbReference>
<dbReference type="InterPro" id="IPR037802">
    <property type="entry name" value="SGF29"/>
</dbReference>
<gene>
    <name evidence="2" type="ORF">QSP1433_LOCUS1817</name>
</gene>
<dbReference type="InterPro" id="IPR024610">
    <property type="entry name" value="ING_N_histone-binding"/>
</dbReference>
<dbReference type="GO" id="GO:0000124">
    <property type="term" value="C:SAGA complex"/>
    <property type="evidence" value="ECO:0007669"/>
    <property type="project" value="InterPro"/>
</dbReference>
<dbReference type="Pfam" id="PF07039">
    <property type="entry name" value="SGF29_Tudor"/>
    <property type="match status" value="1"/>
</dbReference>
<reference evidence="2" key="1">
    <citation type="submission" date="2021-01" db="EMBL/GenBank/DDBJ databases">
        <authorList>
            <person name="Corre E."/>
            <person name="Pelletier E."/>
            <person name="Niang G."/>
            <person name="Scheremetjew M."/>
            <person name="Finn R."/>
            <person name="Kale V."/>
            <person name="Holt S."/>
            <person name="Cochrane G."/>
            <person name="Meng A."/>
            <person name="Brown T."/>
            <person name="Cohen L."/>
        </authorList>
    </citation>
    <scope>NUCLEOTIDE SEQUENCE</scope>
    <source>
        <strain evidence="2">NY070348D</strain>
    </source>
</reference>
<evidence type="ECO:0000313" key="2">
    <source>
        <dbReference type="EMBL" id="CAD9666717.1"/>
    </source>
</evidence>
<dbReference type="Gene3D" id="6.10.140.1740">
    <property type="match status" value="1"/>
</dbReference>
<dbReference type="InterPro" id="IPR010750">
    <property type="entry name" value="SGF29_tudor-like_dom"/>
</dbReference>
<dbReference type="Gene3D" id="2.30.30.140">
    <property type="match status" value="2"/>
</dbReference>
<dbReference type="PANTHER" id="PTHR21539:SF0">
    <property type="entry name" value="SAGA-ASSOCIATED FACTOR 29"/>
    <property type="match status" value="1"/>
</dbReference>